<dbReference type="InterPro" id="IPR036678">
    <property type="entry name" value="MutS_con_dom_sf"/>
</dbReference>
<dbReference type="PANTHER" id="PTHR11361">
    <property type="entry name" value="DNA MISMATCH REPAIR PROTEIN MUTS FAMILY MEMBER"/>
    <property type="match status" value="1"/>
</dbReference>
<dbReference type="GO" id="GO:0005524">
    <property type="term" value="F:ATP binding"/>
    <property type="evidence" value="ECO:0007669"/>
    <property type="project" value="UniProtKB-UniRule"/>
</dbReference>
<evidence type="ECO:0000256" key="9">
    <source>
        <dbReference type="RuleBase" id="RU003756"/>
    </source>
</evidence>
<protein>
    <recommendedName>
        <fullName evidence="7 8">DNA mismatch repair protein MutS</fullName>
    </recommendedName>
</protein>
<keyword evidence="12" id="KW-1185">Reference proteome</keyword>
<sequence>MAGLTPMMQQYMKIKEQYKDALLFFRLGDFYELFFDDAVIASRELEIALTGRDCGLKERAPMCGVPYHSVEGYIARLIEKGYKIAICEQMQDPEEAKGLVERQVVRVITPGTVLEDSMLEEKSNNYLVSIFKDGSNFGFSIVDVSTGEFYVSQITGENAEAKLMDELSRVSPREILINQSAELDQHLLGTLKERCSPFITLYHEWAYSYNSAYQKLIQHFSVHSLEGFGCQHMDYGICAAGALMEYLTETQKNALRHITRIKPYYLESYMVLDAATRRNLELTETIRGKDKRGSLLWLLDKTSTAMGGRLIRKWIQQPLIKKEEIEYRLDGVEELCSDRILLDDLCAMLKRVYDLERLMARISYGTANARDLLSLKQSVKNLPDIKKLLEHCKSAILKDAYVNLDTLDDIYNLIEESIAEDPPPTIKEGNIIKDGYDAQLDQYRRAMREGKEWIASLEQKEREKTGIKNLRVGFNKVFGYYIEVTKSYYDMVPEYYIRKQTLANAERYITPELKEMEDAILGAEEKSVQLEYQLFLKIREEIARHVDRIQATAQIISTLDVLCSLARVAIENDYVRPEITTDGIISIKEGRHPVVEKTLPSGMFVPNNTYLDKSDHRLMIITGPNMAGKSTYMRQVALIVLMAQIGSFVPAREAKIGIVDRIFTRIGASDDLSAGQSTFMVEMNEVANILHNATPDSLLILDEIGRGTSTFDGLSIAWAVIEYICTQKSLGCKTLFATHYHELTELEGKLPGVKNYCVSVKEQGDNIIFLRKIVRGGSDKSFGIQVAKLAGLPEPVVERAKAILSQLEESDIANKSSAATSSVTEKKPTGEQLSFFIPKPSEIEEELKSIDVLNITPMEAMNILYRLVEKAKKQ</sequence>
<dbReference type="InterPro" id="IPR036187">
    <property type="entry name" value="DNA_mismatch_repair_MutS_sf"/>
</dbReference>
<dbReference type="InterPro" id="IPR007860">
    <property type="entry name" value="DNA_mmatch_repair_MutS_con_dom"/>
</dbReference>
<dbReference type="Gene3D" id="1.10.1420.10">
    <property type="match status" value="2"/>
</dbReference>
<dbReference type="GO" id="GO:0030983">
    <property type="term" value="F:mismatched DNA binding"/>
    <property type="evidence" value="ECO:0007669"/>
    <property type="project" value="InterPro"/>
</dbReference>
<dbReference type="InterPro" id="IPR000432">
    <property type="entry name" value="DNA_mismatch_repair_MutS_C"/>
</dbReference>
<dbReference type="SMART" id="SM00533">
    <property type="entry name" value="MUTSd"/>
    <property type="match status" value="1"/>
</dbReference>
<reference evidence="11 12" key="1">
    <citation type="submission" date="2016-10" db="EMBL/GenBank/DDBJ databases">
        <authorList>
            <person name="de Groot N.N."/>
        </authorList>
    </citation>
    <scope>NUCLEOTIDE SEQUENCE [LARGE SCALE GENOMIC DNA]</scope>
    <source>
        <strain evidence="11 12">DSM 20678</strain>
    </source>
</reference>
<dbReference type="InterPro" id="IPR045076">
    <property type="entry name" value="MutS"/>
</dbReference>
<dbReference type="PIRSF" id="PIRSF037677">
    <property type="entry name" value="DNA_mis_repair_Msh6"/>
    <property type="match status" value="1"/>
</dbReference>
<dbReference type="PROSITE" id="PS00486">
    <property type="entry name" value="DNA_MISMATCH_REPAIR_2"/>
    <property type="match status" value="1"/>
</dbReference>
<dbReference type="STRING" id="937334.SAMN05444406_10190"/>
<keyword evidence="3 7" id="KW-0227">DNA damage</keyword>
<evidence type="ECO:0000256" key="1">
    <source>
        <dbReference type="ARBA" id="ARBA00006271"/>
    </source>
</evidence>
<dbReference type="SUPFAM" id="SSF55271">
    <property type="entry name" value="DNA repair protein MutS, domain I"/>
    <property type="match status" value="1"/>
</dbReference>
<keyword evidence="4 7" id="KW-0067">ATP-binding</keyword>
<evidence type="ECO:0000256" key="3">
    <source>
        <dbReference type="ARBA" id="ARBA00022763"/>
    </source>
</evidence>
<dbReference type="PANTHER" id="PTHR11361:SF34">
    <property type="entry name" value="DNA MISMATCH REPAIR PROTEIN MSH1, MITOCHONDRIAL"/>
    <property type="match status" value="1"/>
</dbReference>
<comment type="function">
    <text evidence="7">This protein is involved in the repair of mismatches in DNA. It is possible that it carries out the mismatch recognition step. This protein has a weak ATPase activity.</text>
</comment>
<comment type="similarity">
    <text evidence="1 7 9">Belongs to the DNA mismatch repair MutS family.</text>
</comment>
<dbReference type="InterPro" id="IPR027417">
    <property type="entry name" value="P-loop_NTPase"/>
</dbReference>
<dbReference type="AlphaFoldDB" id="A0A1I5RRU1"/>
<dbReference type="Proteomes" id="UP000198577">
    <property type="component" value="Unassembled WGS sequence"/>
</dbReference>
<dbReference type="InterPro" id="IPR005748">
    <property type="entry name" value="DNA_mismatch_repair_MutS"/>
</dbReference>
<organism evidence="11 12">
    <name type="scientific">Caldicoprobacter faecalis</name>
    <dbReference type="NCBI Taxonomy" id="937334"/>
    <lineage>
        <taxon>Bacteria</taxon>
        <taxon>Bacillati</taxon>
        <taxon>Bacillota</taxon>
        <taxon>Clostridia</taxon>
        <taxon>Caldicoprobacterales</taxon>
        <taxon>Caldicoprobacteraceae</taxon>
        <taxon>Caldicoprobacter</taxon>
    </lineage>
</organism>
<proteinExistence type="inferred from homology"/>
<dbReference type="InterPro" id="IPR016151">
    <property type="entry name" value="DNA_mismatch_repair_MutS_N"/>
</dbReference>
<dbReference type="FunFam" id="3.40.1170.10:FF:000001">
    <property type="entry name" value="DNA mismatch repair protein MutS"/>
    <property type="match status" value="1"/>
</dbReference>
<dbReference type="Gene3D" id="3.30.420.110">
    <property type="entry name" value="MutS, connector domain"/>
    <property type="match status" value="1"/>
</dbReference>
<dbReference type="InterPro" id="IPR017261">
    <property type="entry name" value="DNA_mismatch_repair_MutS/MSH"/>
</dbReference>
<dbReference type="CDD" id="cd03284">
    <property type="entry name" value="ABC_MutS1"/>
    <property type="match status" value="1"/>
</dbReference>
<dbReference type="SUPFAM" id="SSF53150">
    <property type="entry name" value="DNA repair protein MutS, domain II"/>
    <property type="match status" value="1"/>
</dbReference>
<dbReference type="NCBIfam" id="TIGR01070">
    <property type="entry name" value="mutS1"/>
    <property type="match status" value="1"/>
</dbReference>
<dbReference type="FunFam" id="3.40.50.300:FF:001579">
    <property type="entry name" value="DNA mismatch repair protein MutS"/>
    <property type="match status" value="1"/>
</dbReference>
<dbReference type="Pfam" id="PF05190">
    <property type="entry name" value="MutS_IV"/>
    <property type="match status" value="1"/>
</dbReference>
<evidence type="ECO:0000313" key="12">
    <source>
        <dbReference type="Proteomes" id="UP000198577"/>
    </source>
</evidence>
<dbReference type="InterPro" id="IPR007696">
    <property type="entry name" value="DNA_mismatch_repair_MutS_core"/>
</dbReference>
<gene>
    <name evidence="7" type="primary">mutS</name>
    <name evidence="11" type="ORF">SAMN05444406_10190</name>
</gene>
<keyword evidence="2 7" id="KW-0547">Nucleotide-binding</keyword>
<evidence type="ECO:0000256" key="7">
    <source>
        <dbReference type="HAMAP-Rule" id="MF_00096"/>
    </source>
</evidence>
<keyword evidence="5 7" id="KW-0238">DNA-binding</keyword>
<name>A0A1I5RRU1_9FIRM</name>
<evidence type="ECO:0000256" key="4">
    <source>
        <dbReference type="ARBA" id="ARBA00022840"/>
    </source>
</evidence>
<dbReference type="Pfam" id="PF05188">
    <property type="entry name" value="MutS_II"/>
    <property type="match status" value="1"/>
</dbReference>
<dbReference type="GO" id="GO:0140664">
    <property type="term" value="F:ATP-dependent DNA damage sensor activity"/>
    <property type="evidence" value="ECO:0007669"/>
    <property type="project" value="InterPro"/>
</dbReference>
<evidence type="ECO:0000256" key="6">
    <source>
        <dbReference type="ARBA" id="ARBA00023204"/>
    </source>
</evidence>
<evidence type="ECO:0000313" key="11">
    <source>
        <dbReference type="EMBL" id="SFP61203.1"/>
    </source>
</evidence>
<evidence type="ECO:0000256" key="2">
    <source>
        <dbReference type="ARBA" id="ARBA00022741"/>
    </source>
</evidence>
<evidence type="ECO:0000256" key="5">
    <source>
        <dbReference type="ARBA" id="ARBA00023125"/>
    </source>
</evidence>
<evidence type="ECO:0000256" key="8">
    <source>
        <dbReference type="NCBIfam" id="TIGR01070"/>
    </source>
</evidence>
<dbReference type="NCBIfam" id="NF003810">
    <property type="entry name" value="PRK05399.1"/>
    <property type="match status" value="1"/>
</dbReference>
<dbReference type="Pfam" id="PF05192">
    <property type="entry name" value="MutS_III"/>
    <property type="match status" value="1"/>
</dbReference>
<feature type="binding site" evidence="7">
    <location>
        <begin position="623"/>
        <end position="630"/>
    </location>
    <ligand>
        <name>ATP</name>
        <dbReference type="ChEBI" id="CHEBI:30616"/>
    </ligand>
</feature>
<evidence type="ECO:0000259" key="10">
    <source>
        <dbReference type="PROSITE" id="PS00486"/>
    </source>
</evidence>
<dbReference type="GO" id="GO:0003684">
    <property type="term" value="F:damaged DNA binding"/>
    <property type="evidence" value="ECO:0007669"/>
    <property type="project" value="UniProtKB-UniRule"/>
</dbReference>
<dbReference type="EMBL" id="FOXR01000001">
    <property type="protein sequence ID" value="SFP61203.1"/>
    <property type="molecule type" value="Genomic_DNA"/>
</dbReference>
<dbReference type="SUPFAM" id="SSF48334">
    <property type="entry name" value="DNA repair protein MutS, domain III"/>
    <property type="match status" value="1"/>
</dbReference>
<dbReference type="GO" id="GO:0005829">
    <property type="term" value="C:cytosol"/>
    <property type="evidence" value="ECO:0007669"/>
    <property type="project" value="TreeGrafter"/>
</dbReference>
<dbReference type="Pfam" id="PF00488">
    <property type="entry name" value="MutS_V"/>
    <property type="match status" value="1"/>
</dbReference>
<dbReference type="HAMAP" id="MF_00096">
    <property type="entry name" value="MutS"/>
    <property type="match status" value="1"/>
</dbReference>
<dbReference type="InterPro" id="IPR007861">
    <property type="entry name" value="DNA_mismatch_repair_MutS_clamp"/>
</dbReference>
<keyword evidence="6 7" id="KW-0234">DNA repair</keyword>
<dbReference type="InterPro" id="IPR007695">
    <property type="entry name" value="DNA_mismatch_repair_MutS-lik_N"/>
</dbReference>
<dbReference type="RefSeq" id="WP_092281795.1">
    <property type="nucleotide sequence ID" value="NZ_FOXR01000001.1"/>
</dbReference>
<dbReference type="Gene3D" id="3.40.50.300">
    <property type="entry name" value="P-loop containing nucleotide triphosphate hydrolases"/>
    <property type="match status" value="1"/>
</dbReference>
<dbReference type="OrthoDB" id="9802448at2"/>
<dbReference type="SUPFAM" id="SSF52540">
    <property type="entry name" value="P-loop containing nucleoside triphosphate hydrolases"/>
    <property type="match status" value="1"/>
</dbReference>
<dbReference type="GO" id="GO:0006298">
    <property type="term" value="P:mismatch repair"/>
    <property type="evidence" value="ECO:0007669"/>
    <property type="project" value="UniProtKB-UniRule"/>
</dbReference>
<accession>A0A1I5RRU1</accession>
<dbReference type="Pfam" id="PF01624">
    <property type="entry name" value="MutS_I"/>
    <property type="match status" value="1"/>
</dbReference>
<dbReference type="Gene3D" id="3.40.1170.10">
    <property type="entry name" value="DNA repair protein MutS, domain I"/>
    <property type="match status" value="1"/>
</dbReference>
<feature type="domain" description="DNA mismatch repair proteins mutS family" evidence="10">
    <location>
        <begin position="697"/>
        <end position="713"/>
    </location>
</feature>
<dbReference type="SMART" id="SM00534">
    <property type="entry name" value="MUTSac"/>
    <property type="match status" value="1"/>
</dbReference>
<dbReference type="FunFam" id="1.10.1420.10:FF:000007">
    <property type="entry name" value="DNA mismatch repair protein MutS"/>
    <property type="match status" value="1"/>
</dbReference>